<gene>
    <name evidence="1" type="ORF">ACN38_g7959</name>
</gene>
<dbReference type="AlphaFoldDB" id="A0A0M9WDX2"/>
<evidence type="ECO:0000313" key="2">
    <source>
        <dbReference type="Proteomes" id="UP000037696"/>
    </source>
</evidence>
<organism evidence="1 2">
    <name type="scientific">Penicillium nordicum</name>
    <dbReference type="NCBI Taxonomy" id="229535"/>
    <lineage>
        <taxon>Eukaryota</taxon>
        <taxon>Fungi</taxon>
        <taxon>Dikarya</taxon>
        <taxon>Ascomycota</taxon>
        <taxon>Pezizomycotina</taxon>
        <taxon>Eurotiomycetes</taxon>
        <taxon>Eurotiomycetidae</taxon>
        <taxon>Eurotiales</taxon>
        <taxon>Aspergillaceae</taxon>
        <taxon>Penicillium</taxon>
    </lineage>
</organism>
<dbReference type="Proteomes" id="UP000037696">
    <property type="component" value="Unassembled WGS sequence"/>
</dbReference>
<reference evidence="1 2" key="1">
    <citation type="submission" date="2015-08" db="EMBL/GenBank/DDBJ databases">
        <title>Genome sequencing of Penicillium nordicum.</title>
        <authorList>
            <person name="Nguyen H.D."/>
            <person name="Seifert K.A."/>
        </authorList>
    </citation>
    <scope>NUCLEOTIDE SEQUENCE [LARGE SCALE GENOMIC DNA]</scope>
    <source>
        <strain evidence="1 2">DAOMC 185683</strain>
    </source>
</reference>
<name>A0A0M9WDX2_9EURO</name>
<evidence type="ECO:0000313" key="1">
    <source>
        <dbReference type="EMBL" id="KOS41142.1"/>
    </source>
</evidence>
<proteinExistence type="predicted"/>
<keyword evidence="2" id="KW-1185">Reference proteome</keyword>
<dbReference type="EMBL" id="LHQQ01000140">
    <property type="protein sequence ID" value="KOS41142.1"/>
    <property type="molecule type" value="Genomic_DNA"/>
</dbReference>
<comment type="caution">
    <text evidence="1">The sequence shown here is derived from an EMBL/GenBank/DDBJ whole genome shotgun (WGS) entry which is preliminary data.</text>
</comment>
<accession>A0A0M9WDX2</accession>
<protein>
    <submittedName>
        <fullName evidence="1">Uncharacterized protein</fullName>
    </submittedName>
</protein>
<sequence>MDSSSYLYQLEYIRHKLYLVPRDLRGAHKAQSPAQPNPQMGWEVVVLPIETQIYIQHQNINIHSFGYISTPTDQIIFKSKIRTHTE</sequence>